<evidence type="ECO:0000313" key="1">
    <source>
        <dbReference type="EMBL" id="KAJ0221388.1"/>
    </source>
</evidence>
<sequence length="124" mass="14254">MFDSNCDSYWPFELGLDFCSNHCIPTPHLCDHYCTFRKKDILLGDIALFFKYLERLGRLDPTCCSSFISVILEIKDHLCFNNFQPISLIGCLYKIICKGPLVSALMSYNPHMLKAFTSLMTLLL</sequence>
<name>A0A9R1WCL6_LACSA</name>
<accession>A0A9R1WCL6</accession>
<proteinExistence type="predicted"/>
<dbReference type="EMBL" id="NBSK02000002">
    <property type="protein sequence ID" value="KAJ0221388.1"/>
    <property type="molecule type" value="Genomic_DNA"/>
</dbReference>
<gene>
    <name evidence="1" type="ORF">LSAT_V11C200085640</name>
</gene>
<dbReference type="AlphaFoldDB" id="A0A9R1WCL6"/>
<keyword evidence="2" id="KW-1185">Reference proteome</keyword>
<evidence type="ECO:0000313" key="2">
    <source>
        <dbReference type="Proteomes" id="UP000235145"/>
    </source>
</evidence>
<organism evidence="1 2">
    <name type="scientific">Lactuca sativa</name>
    <name type="common">Garden lettuce</name>
    <dbReference type="NCBI Taxonomy" id="4236"/>
    <lineage>
        <taxon>Eukaryota</taxon>
        <taxon>Viridiplantae</taxon>
        <taxon>Streptophyta</taxon>
        <taxon>Embryophyta</taxon>
        <taxon>Tracheophyta</taxon>
        <taxon>Spermatophyta</taxon>
        <taxon>Magnoliopsida</taxon>
        <taxon>eudicotyledons</taxon>
        <taxon>Gunneridae</taxon>
        <taxon>Pentapetalae</taxon>
        <taxon>asterids</taxon>
        <taxon>campanulids</taxon>
        <taxon>Asterales</taxon>
        <taxon>Asteraceae</taxon>
        <taxon>Cichorioideae</taxon>
        <taxon>Cichorieae</taxon>
        <taxon>Lactucinae</taxon>
        <taxon>Lactuca</taxon>
    </lineage>
</organism>
<dbReference type="Proteomes" id="UP000235145">
    <property type="component" value="Unassembled WGS sequence"/>
</dbReference>
<protein>
    <submittedName>
        <fullName evidence="1">Uncharacterized protein</fullName>
    </submittedName>
</protein>
<reference evidence="1 2" key="1">
    <citation type="journal article" date="2017" name="Nat. Commun.">
        <title>Genome assembly with in vitro proximity ligation data and whole-genome triplication in lettuce.</title>
        <authorList>
            <person name="Reyes-Chin-Wo S."/>
            <person name="Wang Z."/>
            <person name="Yang X."/>
            <person name="Kozik A."/>
            <person name="Arikit S."/>
            <person name="Song C."/>
            <person name="Xia L."/>
            <person name="Froenicke L."/>
            <person name="Lavelle D.O."/>
            <person name="Truco M.J."/>
            <person name="Xia R."/>
            <person name="Zhu S."/>
            <person name="Xu C."/>
            <person name="Xu H."/>
            <person name="Xu X."/>
            <person name="Cox K."/>
            <person name="Korf I."/>
            <person name="Meyers B.C."/>
            <person name="Michelmore R.W."/>
        </authorList>
    </citation>
    <scope>NUCLEOTIDE SEQUENCE [LARGE SCALE GENOMIC DNA]</scope>
    <source>
        <strain evidence="2">cv. Salinas</strain>
        <tissue evidence="1">Seedlings</tissue>
    </source>
</reference>
<comment type="caution">
    <text evidence="1">The sequence shown here is derived from an EMBL/GenBank/DDBJ whole genome shotgun (WGS) entry which is preliminary data.</text>
</comment>